<organism evidence="1 2">
    <name type="scientific">Candidatus Fischerbacteria bacterium RBG_13_37_8</name>
    <dbReference type="NCBI Taxonomy" id="1817863"/>
    <lineage>
        <taxon>Bacteria</taxon>
        <taxon>Candidatus Fischeribacteriota</taxon>
    </lineage>
</organism>
<comment type="caution">
    <text evidence="1">The sequence shown here is derived from an EMBL/GenBank/DDBJ whole genome shotgun (WGS) entry which is preliminary data.</text>
</comment>
<protein>
    <submittedName>
        <fullName evidence="1">Uncharacterized protein</fullName>
    </submittedName>
</protein>
<accession>A0A1F5VJL7</accession>
<sequence length="136" mass="16047">MYLSDFFKKNRTSNYDALSRVRESNDIAHWIKFFLNAVFKTSVHGKETLNRIFTLKNETDEKIIAMGRKSENARKLITLLYRKPAINVKYIMEQLVLDKRAARSIISTFEKAGVLVEITGFKRNRVFEFKRYIALF</sequence>
<dbReference type="EMBL" id="MFGW01000168">
    <property type="protein sequence ID" value="OGF63141.1"/>
    <property type="molecule type" value="Genomic_DNA"/>
</dbReference>
<gene>
    <name evidence="1" type="ORF">A2Y62_07585</name>
</gene>
<dbReference type="Proteomes" id="UP000178943">
    <property type="component" value="Unassembled WGS sequence"/>
</dbReference>
<name>A0A1F5VJL7_9BACT</name>
<dbReference type="AlphaFoldDB" id="A0A1F5VJL7"/>
<evidence type="ECO:0000313" key="1">
    <source>
        <dbReference type="EMBL" id="OGF63141.1"/>
    </source>
</evidence>
<proteinExistence type="predicted"/>
<dbReference type="STRING" id="1817863.A2Y62_07585"/>
<evidence type="ECO:0000313" key="2">
    <source>
        <dbReference type="Proteomes" id="UP000178943"/>
    </source>
</evidence>
<reference evidence="1 2" key="1">
    <citation type="journal article" date="2016" name="Nat. Commun.">
        <title>Thousands of microbial genomes shed light on interconnected biogeochemical processes in an aquifer system.</title>
        <authorList>
            <person name="Anantharaman K."/>
            <person name="Brown C.T."/>
            <person name="Hug L.A."/>
            <person name="Sharon I."/>
            <person name="Castelle C.J."/>
            <person name="Probst A.J."/>
            <person name="Thomas B.C."/>
            <person name="Singh A."/>
            <person name="Wilkins M.J."/>
            <person name="Karaoz U."/>
            <person name="Brodie E.L."/>
            <person name="Williams K.H."/>
            <person name="Hubbard S.S."/>
            <person name="Banfield J.F."/>
        </authorList>
    </citation>
    <scope>NUCLEOTIDE SEQUENCE [LARGE SCALE GENOMIC DNA]</scope>
</reference>